<dbReference type="EC" id="2.6.1.-" evidence="7"/>
<dbReference type="InterPro" id="IPR015421">
    <property type="entry name" value="PyrdxlP-dep_Trfase_major"/>
</dbReference>
<dbReference type="EMBL" id="JABFDB010000011">
    <property type="protein sequence ID" value="NYZ21335.1"/>
    <property type="molecule type" value="Genomic_DNA"/>
</dbReference>
<keyword evidence="5" id="KW-0663">Pyridoxal phosphate</keyword>
<dbReference type="GO" id="GO:0008483">
    <property type="term" value="F:transaminase activity"/>
    <property type="evidence" value="ECO:0007669"/>
    <property type="project" value="UniProtKB-KW"/>
</dbReference>
<dbReference type="RefSeq" id="WP_180283100.1">
    <property type="nucleotide sequence ID" value="NZ_JABFDB010000011.1"/>
</dbReference>
<comment type="caution">
    <text evidence="9">The sequence shown here is derived from an EMBL/GenBank/DDBJ whole genome shotgun (WGS) entry which is preliminary data.</text>
</comment>
<sequence length="388" mass="41363">MLPEFDIRPGIATLPASPIVEIANYGRSLGRSDLIPLWFGEGDVPTPAPIVEAGVKGLRDGRVFYTVQRGLPELRAALSGYLGRVHGVSVPVERITVTGSGMQAIMVAAQMLVGPGDEMAVVSPVWPNISAAVGVAGGTAVQVPMTLGNQGWTLDLEALFAACGPRTKAIFVNSPGNPTGWVMEKADMARLMEFARSRGLWVVSDEVYARLVYDRPAAPSFLEVSEPDDRLIVINSFSKNWSMTGWRLGWMVTPARLGPVLENLIQFSNSGVAEFVQLAGLTAIEQGEPFVAELVERCRAARDQVMAILGSLPRVRVQPPAGAFYAFFQVEGEPDSMALARRIIDEAGVGLAPGTAFGAGGDGALRLCFASRLESLKTALARMAPVLS</sequence>
<evidence type="ECO:0000256" key="1">
    <source>
        <dbReference type="ARBA" id="ARBA00001933"/>
    </source>
</evidence>
<dbReference type="InterPro" id="IPR050596">
    <property type="entry name" value="AspAT/PAT-like"/>
</dbReference>
<comment type="catalytic activity">
    <reaction evidence="6">
        <text>L-aspartate + 2-oxoglutarate = oxaloacetate + L-glutamate</text>
        <dbReference type="Rhea" id="RHEA:21824"/>
        <dbReference type="ChEBI" id="CHEBI:16452"/>
        <dbReference type="ChEBI" id="CHEBI:16810"/>
        <dbReference type="ChEBI" id="CHEBI:29985"/>
        <dbReference type="ChEBI" id="CHEBI:29991"/>
        <dbReference type="EC" id="2.6.1.1"/>
    </reaction>
</comment>
<dbReference type="InterPro" id="IPR015424">
    <property type="entry name" value="PyrdxlP-dep_Trfase"/>
</dbReference>
<evidence type="ECO:0000313" key="9">
    <source>
        <dbReference type="EMBL" id="NYZ21335.1"/>
    </source>
</evidence>
<reference evidence="9 10" key="1">
    <citation type="submission" date="2020-05" db="EMBL/GenBank/DDBJ databases">
        <title>Azospirillum oleiclasticum sp. nov, a nitrogen-fixing and heavy crude oil-emulsifying bacterium isolated from the crude oil of Yumen Oilfield.</title>
        <authorList>
            <person name="Wu D."/>
            <person name="Cai M."/>
            <person name="Zhang X."/>
        </authorList>
    </citation>
    <scope>NUCLEOTIDE SEQUENCE [LARGE SCALE GENOMIC DNA]</scope>
    <source>
        <strain evidence="9 10">ROY-1-1-2</strain>
    </source>
</reference>
<feature type="domain" description="Aminotransferase class I/classII large" evidence="8">
    <location>
        <begin position="39"/>
        <end position="380"/>
    </location>
</feature>
<protein>
    <recommendedName>
        <fullName evidence="7">Aminotransferase</fullName>
        <ecNumber evidence="7">2.6.1.-</ecNumber>
    </recommendedName>
</protein>
<keyword evidence="10" id="KW-1185">Reference proteome</keyword>
<keyword evidence="4 7" id="KW-0808">Transferase</keyword>
<evidence type="ECO:0000256" key="2">
    <source>
        <dbReference type="ARBA" id="ARBA00007441"/>
    </source>
</evidence>
<proteinExistence type="inferred from homology"/>
<evidence type="ECO:0000313" key="10">
    <source>
        <dbReference type="Proteomes" id="UP000584642"/>
    </source>
</evidence>
<comment type="similarity">
    <text evidence="2 7">Belongs to the class-I pyridoxal-phosphate-dependent aminotransferase family.</text>
</comment>
<dbReference type="Proteomes" id="UP000584642">
    <property type="component" value="Unassembled WGS sequence"/>
</dbReference>
<dbReference type="InterPro" id="IPR015422">
    <property type="entry name" value="PyrdxlP-dep_Trfase_small"/>
</dbReference>
<evidence type="ECO:0000256" key="5">
    <source>
        <dbReference type="ARBA" id="ARBA00022898"/>
    </source>
</evidence>
<gene>
    <name evidence="9" type="ORF">HND93_16590</name>
</gene>
<name>A0ABX2TF67_9PROT</name>
<dbReference type="InterPro" id="IPR004839">
    <property type="entry name" value="Aminotransferase_I/II_large"/>
</dbReference>
<evidence type="ECO:0000256" key="6">
    <source>
        <dbReference type="ARBA" id="ARBA00049185"/>
    </source>
</evidence>
<evidence type="ECO:0000256" key="4">
    <source>
        <dbReference type="ARBA" id="ARBA00022679"/>
    </source>
</evidence>
<dbReference type="PANTHER" id="PTHR46383">
    <property type="entry name" value="ASPARTATE AMINOTRANSFERASE"/>
    <property type="match status" value="1"/>
</dbReference>
<dbReference type="SUPFAM" id="SSF53383">
    <property type="entry name" value="PLP-dependent transferases"/>
    <property type="match status" value="1"/>
</dbReference>
<dbReference type="InterPro" id="IPR004838">
    <property type="entry name" value="NHTrfase_class1_PyrdxlP-BS"/>
</dbReference>
<dbReference type="Pfam" id="PF00155">
    <property type="entry name" value="Aminotran_1_2"/>
    <property type="match status" value="1"/>
</dbReference>
<accession>A0ABX2TF67</accession>
<evidence type="ECO:0000259" key="8">
    <source>
        <dbReference type="Pfam" id="PF00155"/>
    </source>
</evidence>
<evidence type="ECO:0000256" key="3">
    <source>
        <dbReference type="ARBA" id="ARBA00022576"/>
    </source>
</evidence>
<organism evidence="9 10">
    <name type="scientific">Azospirillum oleiclasticum</name>
    <dbReference type="NCBI Taxonomy" id="2735135"/>
    <lineage>
        <taxon>Bacteria</taxon>
        <taxon>Pseudomonadati</taxon>
        <taxon>Pseudomonadota</taxon>
        <taxon>Alphaproteobacteria</taxon>
        <taxon>Rhodospirillales</taxon>
        <taxon>Azospirillaceae</taxon>
        <taxon>Azospirillum</taxon>
    </lineage>
</organism>
<dbReference type="Gene3D" id="3.90.1150.10">
    <property type="entry name" value="Aspartate Aminotransferase, domain 1"/>
    <property type="match status" value="1"/>
</dbReference>
<evidence type="ECO:0000256" key="7">
    <source>
        <dbReference type="RuleBase" id="RU000481"/>
    </source>
</evidence>
<dbReference type="CDD" id="cd00609">
    <property type="entry name" value="AAT_like"/>
    <property type="match status" value="1"/>
</dbReference>
<comment type="cofactor">
    <cofactor evidence="1 7">
        <name>pyridoxal 5'-phosphate</name>
        <dbReference type="ChEBI" id="CHEBI:597326"/>
    </cofactor>
</comment>
<dbReference type="NCBIfam" id="NF004770">
    <property type="entry name" value="PRK06108.1"/>
    <property type="match status" value="1"/>
</dbReference>
<dbReference type="PANTHER" id="PTHR46383:SF2">
    <property type="entry name" value="AMINOTRANSFERASE"/>
    <property type="match status" value="1"/>
</dbReference>
<keyword evidence="3 7" id="KW-0032">Aminotransferase</keyword>
<dbReference type="Gene3D" id="3.40.640.10">
    <property type="entry name" value="Type I PLP-dependent aspartate aminotransferase-like (Major domain)"/>
    <property type="match status" value="1"/>
</dbReference>
<dbReference type="PROSITE" id="PS00105">
    <property type="entry name" value="AA_TRANSFER_CLASS_1"/>
    <property type="match status" value="1"/>
</dbReference>